<reference evidence="1 2" key="1">
    <citation type="submission" date="2016-05" db="EMBL/GenBank/DDBJ databases">
        <title>Complete genome sequence of Novosphingobium guangzhouense SA925(T).</title>
        <authorList>
            <person name="Sha S."/>
        </authorList>
    </citation>
    <scope>NUCLEOTIDE SEQUENCE [LARGE SCALE GENOMIC DNA]</scope>
    <source>
        <strain evidence="1 2">SA925</strain>
    </source>
</reference>
<sequence>MIDVSDEYDMSALQMPLDYFGMHLGYKRTYRIDNPQLAPPSRVFHSSCAAMGGEDGNCALRYFAHILNEDCPKALETRDYPAIVHDCAANVDRGAMGGQCVFDGGYSPPHTCTEATRIGQQHRLAPSRVSLIEIQAF</sequence>
<evidence type="ECO:0000313" key="2">
    <source>
        <dbReference type="Proteomes" id="UP000236327"/>
    </source>
</evidence>
<dbReference type="Proteomes" id="UP000236327">
    <property type="component" value="Unassembled WGS sequence"/>
</dbReference>
<evidence type="ECO:0000313" key="1">
    <source>
        <dbReference type="EMBL" id="PNU03649.1"/>
    </source>
</evidence>
<comment type="caution">
    <text evidence="1">The sequence shown here is derived from an EMBL/GenBank/DDBJ whole genome shotgun (WGS) entry which is preliminary data.</text>
</comment>
<dbReference type="AlphaFoldDB" id="A0A2K2FXX1"/>
<organism evidence="1 2">
    <name type="scientific">Novosphingobium guangzhouense</name>
    <dbReference type="NCBI Taxonomy" id="1850347"/>
    <lineage>
        <taxon>Bacteria</taxon>
        <taxon>Pseudomonadati</taxon>
        <taxon>Pseudomonadota</taxon>
        <taxon>Alphaproteobacteria</taxon>
        <taxon>Sphingomonadales</taxon>
        <taxon>Sphingomonadaceae</taxon>
        <taxon>Novosphingobium</taxon>
    </lineage>
</organism>
<proteinExistence type="predicted"/>
<accession>A0A2K2FXX1</accession>
<gene>
    <name evidence="1" type="ORF">A8V01_22970</name>
</gene>
<keyword evidence="2" id="KW-1185">Reference proteome</keyword>
<name>A0A2K2FXX1_9SPHN</name>
<dbReference type="EMBL" id="LYMM01000046">
    <property type="protein sequence ID" value="PNU03649.1"/>
    <property type="molecule type" value="Genomic_DNA"/>
</dbReference>
<protein>
    <submittedName>
        <fullName evidence="1">Uncharacterized protein</fullName>
    </submittedName>
</protein>